<organism evidence="2 3">
    <name type="scientific">Carboxylicivirga marina</name>
    <dbReference type="NCBI Taxonomy" id="2800988"/>
    <lineage>
        <taxon>Bacteria</taxon>
        <taxon>Pseudomonadati</taxon>
        <taxon>Bacteroidota</taxon>
        <taxon>Bacteroidia</taxon>
        <taxon>Marinilabiliales</taxon>
        <taxon>Marinilabiliaceae</taxon>
        <taxon>Carboxylicivirga</taxon>
    </lineage>
</organism>
<accession>A0ABS1HPT7</accession>
<gene>
    <name evidence="2" type="ORF">JIV24_20270</name>
</gene>
<name>A0ABS1HPT7_9BACT</name>
<keyword evidence="3" id="KW-1185">Reference proteome</keyword>
<sequence length="269" mass="30470">MQAYGRMIEGIMQPEYAAYFNYKPARIFNGVAKDGMRNGEFSILGIGATIDLGSMQVYATTESLTNLLKPSDAGLIDARVGRNFVVGNRKRKPQQIEEDQTPPPPPPVMADEIEEEEEVKEPEKTKVEEPAAEPVIEQSFEPVAKSGPAPTVLVPILVEKTAKTPENESIVVVQGNHKDELPLGHYVVVGAFLSEKNVRQYSEQMRAKDYENKYGFLTEKDYYYVYIYKNVGDVDKARHIRNKFRTNDEFEFRNAWLLSVIEEKGNSKK</sequence>
<protein>
    <submittedName>
        <fullName evidence="2">SPOR domain-containing protein</fullName>
    </submittedName>
</protein>
<feature type="region of interest" description="Disordered" evidence="1">
    <location>
        <begin position="87"/>
        <end position="134"/>
    </location>
</feature>
<reference evidence="2 3" key="1">
    <citation type="submission" date="2021-01" db="EMBL/GenBank/DDBJ databases">
        <title>Carboxyliciviraga sp.nov., isolated from coastal sediments.</title>
        <authorList>
            <person name="Lu D."/>
            <person name="Zhang T."/>
        </authorList>
    </citation>
    <scope>NUCLEOTIDE SEQUENCE [LARGE SCALE GENOMIC DNA]</scope>
    <source>
        <strain evidence="2 3">N1Y132</strain>
    </source>
</reference>
<feature type="compositionally biased region" description="Acidic residues" evidence="1">
    <location>
        <begin position="111"/>
        <end position="120"/>
    </location>
</feature>
<dbReference type="Proteomes" id="UP000605676">
    <property type="component" value="Unassembled WGS sequence"/>
</dbReference>
<evidence type="ECO:0000313" key="3">
    <source>
        <dbReference type="Proteomes" id="UP000605676"/>
    </source>
</evidence>
<evidence type="ECO:0000256" key="1">
    <source>
        <dbReference type="SAM" id="MobiDB-lite"/>
    </source>
</evidence>
<proteinExistence type="predicted"/>
<comment type="caution">
    <text evidence="2">The sequence shown here is derived from an EMBL/GenBank/DDBJ whole genome shotgun (WGS) entry which is preliminary data.</text>
</comment>
<dbReference type="EMBL" id="JAENRR010000085">
    <property type="protein sequence ID" value="MBK3519687.1"/>
    <property type="molecule type" value="Genomic_DNA"/>
</dbReference>
<evidence type="ECO:0000313" key="2">
    <source>
        <dbReference type="EMBL" id="MBK3519687.1"/>
    </source>
</evidence>